<keyword evidence="2" id="KW-0833">Ubl conjugation pathway</keyword>
<feature type="region of interest" description="Disordered" evidence="4">
    <location>
        <begin position="940"/>
        <end position="962"/>
    </location>
</feature>
<evidence type="ECO:0000259" key="5">
    <source>
        <dbReference type="PROSITE" id="PS50235"/>
    </source>
</evidence>
<dbReference type="RefSeq" id="XP_030758296.1">
    <property type="nucleotide sequence ID" value="XM_030902436.1"/>
</dbReference>
<dbReference type="GO" id="GO:0004843">
    <property type="term" value="F:cysteine-type deubiquitinase activity"/>
    <property type="evidence" value="ECO:0007669"/>
    <property type="project" value="InterPro"/>
</dbReference>
<gene>
    <name evidence="7" type="primary">LOC115884005</name>
</gene>
<feature type="compositionally biased region" description="Basic and acidic residues" evidence="4">
    <location>
        <begin position="781"/>
        <end position="802"/>
    </location>
</feature>
<protein>
    <submittedName>
        <fullName evidence="7">Inactive ubiquitin carboxyl-terminal hydrolase 53 isoform X1</fullName>
    </submittedName>
</protein>
<organism evidence="6 7">
    <name type="scientific">Sitophilus oryzae</name>
    <name type="common">Rice weevil</name>
    <name type="synonym">Curculio oryzae</name>
    <dbReference type="NCBI Taxonomy" id="7048"/>
    <lineage>
        <taxon>Eukaryota</taxon>
        <taxon>Metazoa</taxon>
        <taxon>Ecdysozoa</taxon>
        <taxon>Arthropoda</taxon>
        <taxon>Hexapoda</taxon>
        <taxon>Insecta</taxon>
        <taxon>Pterygota</taxon>
        <taxon>Neoptera</taxon>
        <taxon>Endopterygota</taxon>
        <taxon>Coleoptera</taxon>
        <taxon>Polyphaga</taxon>
        <taxon>Cucujiformia</taxon>
        <taxon>Curculionidae</taxon>
        <taxon>Dryophthorinae</taxon>
        <taxon>Sitophilus</taxon>
    </lineage>
</organism>
<dbReference type="CTD" id="31339"/>
<evidence type="ECO:0000313" key="7">
    <source>
        <dbReference type="RefSeq" id="XP_030758296.1"/>
    </source>
</evidence>
<dbReference type="SUPFAM" id="SSF54001">
    <property type="entry name" value="Cysteine proteinases"/>
    <property type="match status" value="1"/>
</dbReference>
<reference evidence="7" key="1">
    <citation type="submission" date="2025-08" db="UniProtKB">
        <authorList>
            <consortium name="RefSeq"/>
        </authorList>
    </citation>
    <scope>IDENTIFICATION</scope>
    <source>
        <tissue evidence="7">Gonads</tissue>
    </source>
</reference>
<evidence type="ECO:0000313" key="6">
    <source>
        <dbReference type="Proteomes" id="UP000504635"/>
    </source>
</evidence>
<proteinExistence type="inferred from homology"/>
<dbReference type="KEGG" id="soy:115884005"/>
<feature type="region of interest" description="Disordered" evidence="4">
    <location>
        <begin position="772"/>
        <end position="843"/>
    </location>
</feature>
<feature type="domain" description="USP" evidence="5">
    <location>
        <begin position="27"/>
        <end position="349"/>
    </location>
</feature>
<keyword evidence="3 7" id="KW-0378">Hydrolase</keyword>
<feature type="region of interest" description="Disordered" evidence="4">
    <location>
        <begin position="474"/>
        <end position="515"/>
    </location>
</feature>
<dbReference type="Pfam" id="PF00443">
    <property type="entry name" value="UCH"/>
    <property type="match status" value="1"/>
</dbReference>
<evidence type="ECO:0000256" key="2">
    <source>
        <dbReference type="ARBA" id="ARBA00022786"/>
    </source>
</evidence>
<sequence length="1754" mass="195993">MATPGVSLPLISIATPSRDSLTYTTTKGLLNGPGQNNCFLNSAVQVLWHLDIFRRSFRDLSGHACMADSCIFCALKELFSQLQFSPETALPPDALRRALAESFFDQQRFQLGFMDDAAECFENMLLRIHQHVAHGQAEDACAAPHCVPHQKFAMTLVEQAVCGNCGATSEPLSYTQMVHYVSTSTLVYQVRTNSGRQGPLDTFGKLLQKAGSMGDIRQCPSACGSVIQIGRTLMNHPEIVSVGLVWNSERPTLEHIMEVFASIGTNLRLGDVFNSVVDSRWAENSIHNLVGVVTYYGKHYSTFFFHTKLRVWIYFDDATVREVGPRWDQVVEKCRKGRYQPLLLLYASPDGTPVNTDNAPKQITPFYTDKTKSKPMVNQQLLRRSVTPSPEKPIIGNTRRAITPNPENSPLSQKPPLPRSYNEYQNLAVIQKNIYPPREVQNFDQVDGCLNKKEPDYVIRKPLEFVKPHVNVHRTLSNGSSSGVEGMPDHVNLPRRRDSGNWSGDRNSASSASSTTMENPYLYLVGKVPHGSGSVPGSPTRIKSDSSSGSSGVYDAGYDSYSLSSNDSSSMSTLQHLMKMGHLAKIPEDYSNVIANQPSLSCDVLCDEADELLVKSRQLEDEHDLVLALALCNAAATKARAAMNAPYNNPQTLTLARMKHNTCIMRARSLHRRMTQTQNTNKENTPEIRHTREGSSGSGRHSRQNSRDKGSHSRQNSRELLLQQEKEKPKVTKNIEIYATLPKKKDALKAKLNEISIEDAEYVIYDKAPERESRSIFSRSKNKDSKVKEKRSRSEDRHKISRSDFSIAPEIITGKDTLKKAKDNKDKEEKKDKDGKTKKQHKIRRKLLMGGLIKRKNRSMPDLTDANVVETSGSKSPPCVIADDSTVGLKGTTENQKVMTGYLSEGHLEFAGSNANPNLERSKLMRKSFHGSAGKILAVAKVPPPPPLRTTSQLSTSKLNSSGEVAEETLDNSFMGHYHNLNPYNRSYEEQGSMSLPYYHNNNSSYDDDSFGSSSRTVVTQADVHHEQSPMSNNNDSGVDEVDCMPSHPVPLLELPPYPSPIGSVIHSRQASEDFPPPPPPLDLSALEEYLPKPTLIEEEASPEPNSLLAQLQNKRQQILSHETEAQKIKTCPIQTSSVRSSGDTWLKELQAKQAALRIKKSGAVDNQIGVDEVNTQKYLPGEQKINSVKDLASKFEITEPSKPVPPVKPQDKPVTATINGLKPREIDGNVICPEQIAEELREVEMLSSAVNKVMNGNQDTSEENIRKIKVGKKKSVSFCDQVILVATAEEQEDDSYIPNPILERVLRSAMNKPEAAAIRQEILSLREQDGDVQLEKTPPQKPQMSVPLNDVAQPLYIRRNSLDNLLNSQNTSESSETCKYPTQNAGYNTQVVPQPNLNSGDVQVMPDQQYYGNYGTNGPVVPQNYQPPPPQSTNDINSQYQYNSHSQIHNNQSQQANGYYYARENQQPAVNGQYVRQSDIQQYKSYQTPHYGQNHQGYNGQQYQEHAPQQGHYGTVQQNGHYPEQNTPYRQSPYQVVPPNAAVHPGYRQMRSTPDYGNQTYSTSPRVPYNQPQIRQSTPSPMGYPFNHPPSPAPSTVSSNYNYHPAMYRNSPVNNNNNLNQVYQRVPMPNEYTQGYGYGETQYSRSPQEVHQRVPPPHGDDHGFQQGMKYPTYQQVPNPKQLLKKTVSFEPGTKGCESPTPKAIVTPIIVNNSNNSVPTDRTKCNLCRKKNVAASNLYCIDCEFYMSRFKPRS</sequence>
<dbReference type="FunFam" id="3.90.70.10:FF:000041">
    <property type="entry name" value="Inactive ubiquitin carboxyl-terminal hydrolase 53"/>
    <property type="match status" value="1"/>
</dbReference>
<comment type="similarity">
    <text evidence="1">Belongs to the peptidase C19 family.</text>
</comment>
<dbReference type="InterPro" id="IPR038765">
    <property type="entry name" value="Papain-like_cys_pep_sf"/>
</dbReference>
<evidence type="ECO:0000256" key="3">
    <source>
        <dbReference type="ARBA" id="ARBA00022801"/>
    </source>
</evidence>
<feature type="compositionally biased region" description="Basic and acidic residues" evidence="4">
    <location>
        <begin position="816"/>
        <end position="837"/>
    </location>
</feature>
<dbReference type="PROSITE" id="PS50235">
    <property type="entry name" value="USP_3"/>
    <property type="match status" value="1"/>
</dbReference>
<dbReference type="GeneID" id="115884005"/>
<feature type="region of interest" description="Disordered" evidence="4">
    <location>
        <begin position="669"/>
        <end position="717"/>
    </location>
</feature>
<dbReference type="PANTHER" id="PTHR22975:SF9">
    <property type="entry name" value="ECHINUS SPLICE FORM 3"/>
    <property type="match status" value="1"/>
</dbReference>
<dbReference type="InterPro" id="IPR001394">
    <property type="entry name" value="Peptidase_C19_UCH"/>
</dbReference>
<dbReference type="Gene3D" id="3.90.70.10">
    <property type="entry name" value="Cysteine proteinases"/>
    <property type="match status" value="1"/>
</dbReference>
<dbReference type="GO" id="GO:0016579">
    <property type="term" value="P:protein deubiquitination"/>
    <property type="evidence" value="ECO:0007669"/>
    <property type="project" value="InterPro"/>
</dbReference>
<dbReference type="InParanoid" id="A0A6J2Y4W0"/>
<feature type="compositionally biased region" description="Basic and acidic residues" evidence="4">
    <location>
        <begin position="684"/>
        <end position="693"/>
    </location>
</feature>
<feature type="region of interest" description="Disordered" evidence="4">
    <location>
        <begin position="532"/>
        <end position="551"/>
    </location>
</feature>
<evidence type="ECO:0000256" key="1">
    <source>
        <dbReference type="ARBA" id="ARBA00009085"/>
    </source>
</evidence>
<feature type="compositionally biased region" description="Polar residues" evidence="4">
    <location>
        <begin position="949"/>
        <end position="962"/>
    </location>
</feature>
<dbReference type="InterPro" id="IPR052398">
    <property type="entry name" value="Ubiquitin_hydrolase_53/54"/>
</dbReference>
<feature type="compositionally biased region" description="Polar residues" evidence="4">
    <location>
        <begin position="474"/>
        <end position="483"/>
    </location>
</feature>
<dbReference type="FunCoup" id="A0A6J2Y4W0">
    <property type="interactions" value="2"/>
</dbReference>
<accession>A0A6J2Y4W0</accession>
<dbReference type="PANTHER" id="PTHR22975">
    <property type="entry name" value="UBIQUITIN SPECIFIC PROTEINASE"/>
    <property type="match status" value="1"/>
</dbReference>
<feature type="region of interest" description="Disordered" evidence="4">
    <location>
        <begin position="1418"/>
        <end position="1439"/>
    </location>
</feature>
<dbReference type="Proteomes" id="UP000504635">
    <property type="component" value="Unplaced"/>
</dbReference>
<feature type="region of interest" description="Disordered" evidence="4">
    <location>
        <begin position="1368"/>
        <end position="1387"/>
    </location>
</feature>
<keyword evidence="6" id="KW-1185">Reference proteome</keyword>
<evidence type="ECO:0000256" key="4">
    <source>
        <dbReference type="SAM" id="MobiDB-lite"/>
    </source>
</evidence>
<dbReference type="OrthoDB" id="205782at2759"/>
<name>A0A6J2Y4W0_SITOR</name>
<dbReference type="InterPro" id="IPR028889">
    <property type="entry name" value="USP"/>
</dbReference>
<feature type="region of interest" description="Disordered" evidence="4">
    <location>
        <begin position="384"/>
        <end position="419"/>
    </location>
</feature>